<keyword evidence="2" id="KW-1185">Reference proteome</keyword>
<dbReference type="AlphaFoldDB" id="Q82QW6"/>
<dbReference type="KEGG" id="sma:SAVERM_379"/>
<evidence type="ECO:0000313" key="1">
    <source>
        <dbReference type="EMBL" id="BAC68088.1"/>
    </source>
</evidence>
<dbReference type="EMBL" id="BA000030">
    <property type="protein sequence ID" value="BAC68088.1"/>
    <property type="molecule type" value="Genomic_DNA"/>
</dbReference>
<reference evidence="1 2" key="1">
    <citation type="journal article" date="2001" name="Proc. Natl. Acad. Sci. U.S.A.">
        <title>Genome sequence of an industrial microorganism Streptomyces avermitilis: deducing the ability of producing secondary metabolites.</title>
        <authorList>
            <person name="Omura S."/>
            <person name="Ikeda H."/>
            <person name="Ishikawa J."/>
            <person name="Hanamoto A."/>
            <person name="Takahashi C."/>
            <person name="Shinose M."/>
            <person name="Takahashi Y."/>
            <person name="Horikawa H."/>
            <person name="Nakazawa H."/>
            <person name="Osonoe T."/>
            <person name="Kikuchi H."/>
            <person name="Shiba T."/>
            <person name="Sakaki Y."/>
            <person name="Hattori M."/>
        </authorList>
    </citation>
    <scope>NUCLEOTIDE SEQUENCE [LARGE SCALE GENOMIC DNA]</scope>
    <source>
        <strain evidence="2">ATCC 31267 / DSM 46492 / JCM 5070 / NBRC 14893 / NCIMB 12804 / NRRL 8165 / MA-4680</strain>
    </source>
</reference>
<reference evidence="1 2" key="2">
    <citation type="journal article" date="2003" name="Nat. Biotechnol.">
        <title>Complete genome sequence and comparative analysis of the industrial microorganism Streptomyces avermitilis.</title>
        <authorList>
            <person name="Ikeda H."/>
            <person name="Ishikawa J."/>
            <person name="Hanamoto A."/>
            <person name="Shinose M."/>
            <person name="Kikuchi H."/>
            <person name="Shiba T."/>
            <person name="Sakaki Y."/>
            <person name="Hattori M."/>
            <person name="Omura S."/>
        </authorList>
    </citation>
    <scope>NUCLEOTIDE SEQUENCE [LARGE SCALE GENOMIC DNA]</scope>
    <source>
        <strain evidence="2">ATCC 31267 / DSM 46492 / JCM 5070 / NBRC 14893 / NCIMB 12804 / NRRL 8165 / MA-4680</strain>
    </source>
</reference>
<evidence type="ECO:0000313" key="2">
    <source>
        <dbReference type="Proteomes" id="UP000000428"/>
    </source>
</evidence>
<organism evidence="1 2">
    <name type="scientific">Streptomyces avermitilis (strain ATCC 31267 / DSM 46492 / JCM 5070 / NBRC 14893 / NCIMB 12804 / NRRL 8165 / MA-4680)</name>
    <dbReference type="NCBI Taxonomy" id="227882"/>
    <lineage>
        <taxon>Bacteria</taxon>
        <taxon>Bacillati</taxon>
        <taxon>Actinomycetota</taxon>
        <taxon>Actinomycetes</taxon>
        <taxon>Kitasatosporales</taxon>
        <taxon>Streptomycetaceae</taxon>
        <taxon>Streptomyces</taxon>
    </lineage>
</organism>
<reference evidence="1 2" key="3">
    <citation type="journal article" date="2014" name="J. Ind. Microbiol. Biotechnol.">
        <title>Genome mining of the Streptomyces avermitilis genome and development of genome-minimized hosts for heterologous expression of biosynthetic gene clusters.</title>
        <authorList>
            <person name="Ikeda H."/>
            <person name="Shin-ya K."/>
            <person name="Omura S."/>
        </authorList>
    </citation>
    <scope>NUCLEOTIDE SEQUENCE [LARGE SCALE GENOMIC DNA]</scope>
    <source>
        <strain evidence="2">ATCC 31267 / DSM 46492 / JCM 5070 / NBRC 14893 / NCIMB 12804 / NRRL 8165 / MA-4680</strain>
    </source>
</reference>
<name>Q82QW6_STRAW</name>
<accession>Q82QW6</accession>
<dbReference type="Proteomes" id="UP000000428">
    <property type="component" value="Chromosome"/>
</dbReference>
<protein>
    <submittedName>
        <fullName evidence="1">Uncharacterized protein</fullName>
    </submittedName>
</protein>
<dbReference type="HOGENOM" id="CLU_3104146_0_0_11"/>
<dbReference type="PROSITE" id="PS51257">
    <property type="entry name" value="PROKAR_LIPOPROTEIN"/>
    <property type="match status" value="1"/>
</dbReference>
<gene>
    <name evidence="1" type="ORF">SAVERM_379</name>
</gene>
<sequence length="51" mass="5469">MAEWALRYEGITLGLLQQLVICGCIELPLLEGLLLACDSPLPRGTGLLVSD</sequence>
<proteinExistence type="predicted"/>